<dbReference type="Pfam" id="PF07938">
    <property type="entry name" value="Fungal_lectin"/>
    <property type="match status" value="1"/>
</dbReference>
<keyword evidence="5" id="KW-1185">Reference proteome</keyword>
<dbReference type="SUPFAM" id="SSF89372">
    <property type="entry name" value="Fucose-specific lectin"/>
    <property type="match status" value="2"/>
</dbReference>
<dbReference type="GO" id="GO:0030246">
    <property type="term" value="F:carbohydrate binding"/>
    <property type="evidence" value="ECO:0007669"/>
    <property type="project" value="UniProtKB-KW"/>
</dbReference>
<evidence type="ECO:0000313" key="5">
    <source>
        <dbReference type="Proteomes" id="UP000184383"/>
    </source>
</evidence>
<evidence type="ECO:0000256" key="1">
    <source>
        <dbReference type="ARBA" id="ARBA00009042"/>
    </source>
</evidence>
<proteinExistence type="inferred from homology"/>
<dbReference type="Gene3D" id="2.120.10.70">
    <property type="entry name" value="Fucose-specific lectin"/>
    <property type="match status" value="1"/>
</dbReference>
<dbReference type="EMBL" id="KV878214">
    <property type="protein sequence ID" value="OJJ32902.1"/>
    <property type="molecule type" value="Genomic_DNA"/>
</dbReference>
<sequence length="307" mass="34394">MASEIQFRTAIAAVNDNSRLRVYFQDPHARIRETQYEGSWKGGQVGDTIAFAKHGTPLAACTDKLRETHVFYLSSLNFLRQRSYNPAWAWGNGDIGYYNVQAAPYSKLAAVYLTDKVPEETIHLFVQNTNDEIQEWKWTSSGGWTAGDILGKALPGSTIAATKWEDNIRVYIQEDNQNIVQKCYRSDKGWWDMNQVIVSKVPIQAGFDVTCFYWDVSKGINLRLYWANSDGSFWQWCWDAPGKTYAGKMAGSTILGTEIAAIAWSNVPELRVYYQGGTNVAGITEWLYGKVNNSSVGATGKNPLPPA</sequence>
<dbReference type="Proteomes" id="UP000184383">
    <property type="component" value="Unassembled WGS sequence"/>
</dbReference>
<accession>A0A1L9RDB2</accession>
<dbReference type="RefSeq" id="XP_040686579.1">
    <property type="nucleotide sequence ID" value="XM_040835909.1"/>
</dbReference>
<dbReference type="GeneID" id="63751757"/>
<dbReference type="VEuPathDB" id="FungiDB:ASPWEDRAFT_42938"/>
<organism evidence="4 5">
    <name type="scientific">Aspergillus wentii DTO 134E9</name>
    <dbReference type="NCBI Taxonomy" id="1073089"/>
    <lineage>
        <taxon>Eukaryota</taxon>
        <taxon>Fungi</taxon>
        <taxon>Dikarya</taxon>
        <taxon>Ascomycota</taxon>
        <taxon>Pezizomycotina</taxon>
        <taxon>Eurotiomycetes</taxon>
        <taxon>Eurotiomycetidae</taxon>
        <taxon>Eurotiales</taxon>
        <taxon>Aspergillaceae</taxon>
        <taxon>Aspergillus</taxon>
        <taxon>Aspergillus subgen. Cremei</taxon>
    </lineage>
</organism>
<reference evidence="5" key="1">
    <citation type="journal article" date="2017" name="Genome Biol.">
        <title>Comparative genomics reveals high biological diversity and specific adaptations in the industrially and medically important fungal genus Aspergillus.</title>
        <authorList>
            <person name="de Vries R.P."/>
            <person name="Riley R."/>
            <person name="Wiebenga A."/>
            <person name="Aguilar-Osorio G."/>
            <person name="Amillis S."/>
            <person name="Uchima C.A."/>
            <person name="Anderluh G."/>
            <person name="Asadollahi M."/>
            <person name="Askin M."/>
            <person name="Barry K."/>
            <person name="Battaglia E."/>
            <person name="Bayram O."/>
            <person name="Benocci T."/>
            <person name="Braus-Stromeyer S.A."/>
            <person name="Caldana C."/>
            <person name="Canovas D."/>
            <person name="Cerqueira G.C."/>
            <person name="Chen F."/>
            <person name="Chen W."/>
            <person name="Choi C."/>
            <person name="Clum A."/>
            <person name="Dos Santos R.A."/>
            <person name="Damasio A.R."/>
            <person name="Diallinas G."/>
            <person name="Emri T."/>
            <person name="Fekete E."/>
            <person name="Flipphi M."/>
            <person name="Freyberg S."/>
            <person name="Gallo A."/>
            <person name="Gournas C."/>
            <person name="Habgood R."/>
            <person name="Hainaut M."/>
            <person name="Harispe M.L."/>
            <person name="Henrissat B."/>
            <person name="Hilden K.S."/>
            <person name="Hope R."/>
            <person name="Hossain A."/>
            <person name="Karabika E."/>
            <person name="Karaffa L."/>
            <person name="Karanyi Z."/>
            <person name="Krasevec N."/>
            <person name="Kuo A."/>
            <person name="Kusch H."/>
            <person name="LaButti K."/>
            <person name="Lagendijk E.L."/>
            <person name="Lapidus A."/>
            <person name="Levasseur A."/>
            <person name="Lindquist E."/>
            <person name="Lipzen A."/>
            <person name="Logrieco A.F."/>
            <person name="MacCabe A."/>
            <person name="Maekelae M.R."/>
            <person name="Malavazi I."/>
            <person name="Melin P."/>
            <person name="Meyer V."/>
            <person name="Mielnichuk N."/>
            <person name="Miskei M."/>
            <person name="Molnar A.P."/>
            <person name="Mule G."/>
            <person name="Ngan C.Y."/>
            <person name="Orejas M."/>
            <person name="Orosz E."/>
            <person name="Ouedraogo J.P."/>
            <person name="Overkamp K.M."/>
            <person name="Park H.-S."/>
            <person name="Perrone G."/>
            <person name="Piumi F."/>
            <person name="Punt P.J."/>
            <person name="Ram A.F."/>
            <person name="Ramon A."/>
            <person name="Rauscher S."/>
            <person name="Record E."/>
            <person name="Riano-Pachon D.M."/>
            <person name="Robert V."/>
            <person name="Roehrig J."/>
            <person name="Ruller R."/>
            <person name="Salamov A."/>
            <person name="Salih N.S."/>
            <person name="Samson R.A."/>
            <person name="Sandor E."/>
            <person name="Sanguinetti M."/>
            <person name="Schuetze T."/>
            <person name="Sepcic K."/>
            <person name="Shelest E."/>
            <person name="Sherlock G."/>
            <person name="Sophianopoulou V."/>
            <person name="Squina F.M."/>
            <person name="Sun H."/>
            <person name="Susca A."/>
            <person name="Todd R.B."/>
            <person name="Tsang A."/>
            <person name="Unkles S.E."/>
            <person name="van de Wiele N."/>
            <person name="van Rossen-Uffink D."/>
            <person name="Oliveira J.V."/>
            <person name="Vesth T.C."/>
            <person name="Visser J."/>
            <person name="Yu J.-H."/>
            <person name="Zhou M."/>
            <person name="Andersen M.R."/>
            <person name="Archer D.B."/>
            <person name="Baker S.E."/>
            <person name="Benoit I."/>
            <person name="Brakhage A.A."/>
            <person name="Braus G.H."/>
            <person name="Fischer R."/>
            <person name="Frisvad J.C."/>
            <person name="Goldman G.H."/>
            <person name="Houbraken J."/>
            <person name="Oakley B."/>
            <person name="Pocsi I."/>
            <person name="Scazzocchio C."/>
            <person name="Seiboth B."/>
            <person name="vanKuyk P.A."/>
            <person name="Wortman J."/>
            <person name="Dyer P.S."/>
            <person name="Grigoriev I.V."/>
        </authorList>
    </citation>
    <scope>NUCLEOTIDE SEQUENCE [LARGE SCALE GENOMIC DNA]</scope>
    <source>
        <strain evidence="5">DTO 134E9</strain>
    </source>
</reference>
<keyword evidence="3" id="KW-0430">Lectin</keyword>
<evidence type="ECO:0000256" key="2">
    <source>
        <dbReference type="ARBA" id="ARBA00015560"/>
    </source>
</evidence>
<evidence type="ECO:0000256" key="3">
    <source>
        <dbReference type="ARBA" id="ARBA00022734"/>
    </source>
</evidence>
<name>A0A1L9RDB2_ASPWE</name>
<gene>
    <name evidence="4" type="ORF">ASPWEDRAFT_42938</name>
</gene>
<protein>
    <recommendedName>
        <fullName evidence="2">Fucose-specific lectin</fullName>
    </recommendedName>
</protein>
<evidence type="ECO:0000313" key="4">
    <source>
        <dbReference type="EMBL" id="OJJ32902.1"/>
    </source>
</evidence>
<dbReference type="OrthoDB" id="407298at2759"/>
<comment type="similarity">
    <text evidence="1">Belongs to the fungal fucose-specific lectin family.</text>
</comment>
<dbReference type="AlphaFoldDB" id="A0A1L9RDB2"/>
<dbReference type="InterPro" id="IPR012475">
    <property type="entry name" value="Fungal_lectin"/>
</dbReference>
<dbReference type="STRING" id="1073089.A0A1L9RDB2"/>